<dbReference type="InterPro" id="IPR029063">
    <property type="entry name" value="SAM-dependent_MTases_sf"/>
</dbReference>
<evidence type="ECO:0000256" key="2">
    <source>
        <dbReference type="ARBA" id="ARBA00022679"/>
    </source>
</evidence>
<dbReference type="PANTHER" id="PTHR47548:SF1">
    <property type="entry name" value="S-ADENOSYL-L-METHIONINE-DEPENDENT METHYLTRANSFERASES SUPERFAMILY PROTEIN"/>
    <property type="match status" value="1"/>
</dbReference>
<keyword evidence="3 4" id="KW-0949">S-adenosyl-L-methionine</keyword>
<feature type="binding site" evidence="4">
    <location>
        <position position="317"/>
    </location>
    <ligand>
        <name>S-adenosyl-L-methionine</name>
        <dbReference type="ChEBI" id="CHEBI:59789"/>
    </ligand>
</feature>
<dbReference type="PANTHER" id="PTHR47548">
    <property type="entry name" value="BNAA06G32370D PROTEIN"/>
    <property type="match status" value="1"/>
</dbReference>
<comment type="caution">
    <text evidence="5">The sequence shown here is derived from an EMBL/GenBank/DDBJ whole genome shotgun (WGS) entry which is preliminary data.</text>
</comment>
<dbReference type="PROSITE" id="PS51687">
    <property type="entry name" value="SAM_MT_RNA_M5U"/>
    <property type="match status" value="1"/>
</dbReference>
<dbReference type="Pfam" id="PF05958">
    <property type="entry name" value="tRNA_U5-meth_tr"/>
    <property type="match status" value="1"/>
</dbReference>
<dbReference type="GO" id="GO:0032259">
    <property type="term" value="P:methylation"/>
    <property type="evidence" value="ECO:0007669"/>
    <property type="project" value="UniProtKB-KW"/>
</dbReference>
<evidence type="ECO:0000256" key="1">
    <source>
        <dbReference type="ARBA" id="ARBA00022603"/>
    </source>
</evidence>
<dbReference type="InterPro" id="IPR010280">
    <property type="entry name" value="U5_MeTrfase_fam"/>
</dbReference>
<protein>
    <recommendedName>
        <fullName evidence="7">RNA methyltransferase</fullName>
    </recommendedName>
</protein>
<evidence type="ECO:0000313" key="6">
    <source>
        <dbReference type="Proteomes" id="UP001061958"/>
    </source>
</evidence>
<dbReference type="AlphaFoldDB" id="A0A9C7UMC5"/>
<feature type="binding site" evidence="4">
    <location>
        <position position="290"/>
    </location>
    <ligand>
        <name>S-adenosyl-L-methionine</name>
        <dbReference type="ChEBI" id="CHEBI:59789"/>
    </ligand>
</feature>
<keyword evidence="2 4" id="KW-0808">Transferase</keyword>
<reference evidence="5" key="1">
    <citation type="journal article" date="2022" name="Proc. Natl. Acad. Sci. U.S.A.">
        <title>Life cycle and functional genomics of the unicellular red alga Galdieria for elucidating algal and plant evolution and industrial use.</title>
        <authorList>
            <person name="Hirooka S."/>
            <person name="Itabashi T."/>
            <person name="Ichinose T.M."/>
            <person name="Onuma R."/>
            <person name="Fujiwara T."/>
            <person name="Yamashita S."/>
            <person name="Jong L.W."/>
            <person name="Tomita R."/>
            <person name="Iwane A.H."/>
            <person name="Miyagishima S.Y."/>
        </authorList>
    </citation>
    <scope>NUCLEOTIDE SEQUENCE</scope>
    <source>
        <strain evidence="5">NBRC 102759</strain>
    </source>
</reference>
<evidence type="ECO:0008006" key="7">
    <source>
        <dbReference type="Google" id="ProtNLM"/>
    </source>
</evidence>
<dbReference type="Gene3D" id="2.40.50.1070">
    <property type="match status" value="1"/>
</dbReference>
<dbReference type="CDD" id="cd02440">
    <property type="entry name" value="AdoMet_MTases"/>
    <property type="match status" value="1"/>
</dbReference>
<dbReference type="GO" id="GO:0006396">
    <property type="term" value="P:RNA processing"/>
    <property type="evidence" value="ECO:0007669"/>
    <property type="project" value="InterPro"/>
</dbReference>
<feature type="active site" description="Nucleophile" evidence="4">
    <location>
        <position position="418"/>
    </location>
</feature>
<dbReference type="GO" id="GO:0008173">
    <property type="term" value="F:RNA methyltransferase activity"/>
    <property type="evidence" value="ECO:0007669"/>
    <property type="project" value="InterPro"/>
</dbReference>
<dbReference type="OrthoDB" id="10250660at2759"/>
<keyword evidence="6" id="KW-1185">Reference proteome</keyword>
<sequence length="463" mass="53280">MIGGTSLTFVWLDLTFKKERCKDLKWHKTRPRTSSLLLSPIFKAEVCRTHGVVRGEGNNLQETGNLQDYSRNVSESLNCQHFSICDGCSLEHSLTNPPCSKKMKEYFWRDRVRLTLHCNTQLHSWRSIARLAVRRDVKGRTRIGLFKEDTHSVVEIPHCRVHHPLINRGVEIVKSVIEETGVSGYDEDRGEGQLRYIQLSVEHCSQTVQAAFVWNASRLKDAGPLCKRFLRNLERKRWNFHSLWLNFNTSRGNRIFNFEQSSWLLYSGRPHVVESIGGVNLYFPPYVFRQSNMEMLKKLIEEIGKYIEPRTKVLEFYAGVGTIGIPVAHLTGARLVGACELNGLSREAYLKAISILAASQRRNTEFFIGTAATHRDKLRLADVIIVDPPRSGMDYALAARLSSVKDDESLKRIIYVSCKFESLQRDLEIIQRNGIWKLRRAEAFLFFPGTDHWELLCVLDRKI</sequence>
<keyword evidence="1 4" id="KW-0489">Methyltransferase</keyword>
<gene>
    <name evidence="5" type="ORF">GpartN1_g274.t1</name>
</gene>
<comment type="similarity">
    <text evidence="4">Belongs to the class I-like SAM-binding methyltransferase superfamily. RNA M5U methyltransferase family.</text>
</comment>
<name>A0A9C7UMC5_9RHOD</name>
<dbReference type="EMBL" id="BQMJ01000002">
    <property type="protein sequence ID" value="GJQ08483.1"/>
    <property type="molecule type" value="Genomic_DNA"/>
</dbReference>
<feature type="binding site" evidence="4">
    <location>
        <position position="340"/>
    </location>
    <ligand>
        <name>S-adenosyl-L-methionine</name>
        <dbReference type="ChEBI" id="CHEBI:59789"/>
    </ligand>
</feature>
<feature type="binding site" evidence="4">
    <location>
        <position position="387"/>
    </location>
    <ligand>
        <name>S-adenosyl-L-methionine</name>
        <dbReference type="ChEBI" id="CHEBI:59789"/>
    </ligand>
</feature>
<dbReference type="Gene3D" id="3.40.50.150">
    <property type="entry name" value="Vaccinia Virus protein VP39"/>
    <property type="match status" value="1"/>
</dbReference>
<evidence type="ECO:0000313" key="5">
    <source>
        <dbReference type="EMBL" id="GJQ08483.1"/>
    </source>
</evidence>
<organism evidence="5 6">
    <name type="scientific">Galdieria partita</name>
    <dbReference type="NCBI Taxonomy" id="83374"/>
    <lineage>
        <taxon>Eukaryota</taxon>
        <taxon>Rhodophyta</taxon>
        <taxon>Bangiophyceae</taxon>
        <taxon>Galdieriales</taxon>
        <taxon>Galdieriaceae</taxon>
        <taxon>Galdieria</taxon>
    </lineage>
</organism>
<dbReference type="InterPro" id="IPR053304">
    <property type="entry name" value="RNA_M5U_MTase"/>
</dbReference>
<dbReference type="Proteomes" id="UP001061958">
    <property type="component" value="Unassembled WGS sequence"/>
</dbReference>
<accession>A0A9C7UMC5</accession>
<proteinExistence type="inferred from homology"/>
<evidence type="ECO:0000256" key="4">
    <source>
        <dbReference type="PROSITE-ProRule" id="PRU01024"/>
    </source>
</evidence>
<evidence type="ECO:0000256" key="3">
    <source>
        <dbReference type="ARBA" id="ARBA00022691"/>
    </source>
</evidence>
<dbReference type="SUPFAM" id="SSF53335">
    <property type="entry name" value="S-adenosyl-L-methionine-dependent methyltransferases"/>
    <property type="match status" value="1"/>
</dbReference>
<reference evidence="5" key="2">
    <citation type="submission" date="2022-01" db="EMBL/GenBank/DDBJ databases">
        <authorList>
            <person name="Hirooka S."/>
            <person name="Miyagishima S.Y."/>
        </authorList>
    </citation>
    <scope>NUCLEOTIDE SEQUENCE</scope>
    <source>
        <strain evidence="5">NBRC 102759</strain>
    </source>
</reference>